<dbReference type="Proteomes" id="UP000195437">
    <property type="component" value="Chromosome"/>
</dbReference>
<evidence type="ECO:0000256" key="5">
    <source>
        <dbReference type="ARBA" id="ARBA00022857"/>
    </source>
</evidence>
<comment type="cofactor">
    <cofactor evidence="1">
        <name>FMN</name>
        <dbReference type="ChEBI" id="CHEBI:58210"/>
    </cofactor>
</comment>
<gene>
    <name evidence="9" type="ORF">CBW65_23550</name>
</gene>
<dbReference type="GO" id="GO:0046857">
    <property type="term" value="F:oxidoreductase activity, acting on other nitrogenous compounds as donors, with NAD or NADP as acceptor"/>
    <property type="evidence" value="ECO:0007669"/>
    <property type="project" value="TreeGrafter"/>
</dbReference>
<dbReference type="PANTHER" id="PTHR23026">
    <property type="entry name" value="NADPH NITROREDUCTASE"/>
    <property type="match status" value="1"/>
</dbReference>
<dbReference type="GO" id="GO:0005829">
    <property type="term" value="C:cytosol"/>
    <property type="evidence" value="ECO:0007669"/>
    <property type="project" value="TreeGrafter"/>
</dbReference>
<organism evidence="9 10">
    <name type="scientific">Tumebacillus avium</name>
    <dbReference type="NCBI Taxonomy" id="1903704"/>
    <lineage>
        <taxon>Bacteria</taxon>
        <taxon>Bacillati</taxon>
        <taxon>Bacillota</taxon>
        <taxon>Bacilli</taxon>
        <taxon>Bacillales</taxon>
        <taxon>Alicyclobacillaceae</taxon>
        <taxon>Tumebacillus</taxon>
    </lineage>
</organism>
<evidence type="ECO:0000256" key="4">
    <source>
        <dbReference type="ARBA" id="ARBA00022643"/>
    </source>
</evidence>
<dbReference type="Pfam" id="PF00881">
    <property type="entry name" value="Nitroreductase"/>
    <property type="match status" value="1"/>
</dbReference>
<dbReference type="GO" id="GO:0046256">
    <property type="term" value="P:2,4,6-trinitrotoluene catabolic process"/>
    <property type="evidence" value="ECO:0007669"/>
    <property type="project" value="TreeGrafter"/>
</dbReference>
<dbReference type="PANTHER" id="PTHR23026:SF125">
    <property type="entry name" value="OXYGEN-INSENSITIVE NAD(P)H NITROREDUCTASE"/>
    <property type="match status" value="1"/>
</dbReference>
<keyword evidence="10" id="KW-1185">Reference proteome</keyword>
<evidence type="ECO:0000313" key="9">
    <source>
        <dbReference type="EMBL" id="ARU63661.1"/>
    </source>
</evidence>
<dbReference type="CDD" id="cd02149">
    <property type="entry name" value="NfsB-like"/>
    <property type="match status" value="1"/>
</dbReference>
<keyword evidence="5" id="KW-0521">NADP</keyword>
<evidence type="ECO:0000313" key="10">
    <source>
        <dbReference type="Proteomes" id="UP000195437"/>
    </source>
</evidence>
<dbReference type="InterPro" id="IPR029479">
    <property type="entry name" value="Nitroreductase"/>
</dbReference>
<dbReference type="AlphaFoldDB" id="A0A1Y0IT19"/>
<dbReference type="InterPro" id="IPR050627">
    <property type="entry name" value="Nitroreductase/BluB"/>
</dbReference>
<evidence type="ECO:0000256" key="1">
    <source>
        <dbReference type="ARBA" id="ARBA00001917"/>
    </source>
</evidence>
<name>A0A1Y0IT19_9BACL</name>
<evidence type="ECO:0000256" key="2">
    <source>
        <dbReference type="ARBA" id="ARBA00007118"/>
    </source>
</evidence>
<feature type="domain" description="Nitroreductase" evidence="8">
    <location>
        <begin position="23"/>
        <end position="209"/>
    </location>
</feature>
<evidence type="ECO:0000256" key="6">
    <source>
        <dbReference type="ARBA" id="ARBA00023002"/>
    </source>
</evidence>
<sequence length="231" mass="26365">MSSLRRLNVVAVTKEQILEAYQFRHACKAFDPAKKISDEDFNFLLETGRLSPSSFGFEPWKFVVVQNMELRERLKPVSWGAQGQLPTASHFVIVLARTKGDLLPDSAFIQHMMREVHQMPEEVVGRFQEIYRNFQDNEFKLNEHDRLFFEWACRQAYIAIGNMMTAAALIGIDSCPVEGFDRAAVEEILTDAGVLKGNLSIACMVAFGYRAEDPGRPKSRQAMEDVVEWVR</sequence>
<evidence type="ECO:0000259" key="8">
    <source>
        <dbReference type="Pfam" id="PF00881"/>
    </source>
</evidence>
<keyword evidence="4" id="KW-0288">FMN</keyword>
<proteinExistence type="inferred from homology"/>
<reference evidence="10" key="1">
    <citation type="submission" date="2017-05" db="EMBL/GenBank/DDBJ databases">
        <authorList>
            <person name="Sung H."/>
        </authorList>
    </citation>
    <scope>NUCLEOTIDE SEQUENCE [LARGE SCALE GENOMIC DNA]</scope>
    <source>
        <strain evidence="10">AR23208</strain>
    </source>
</reference>
<dbReference type="Gene3D" id="3.40.109.10">
    <property type="entry name" value="NADH Oxidase"/>
    <property type="match status" value="1"/>
</dbReference>
<keyword evidence="3" id="KW-0285">Flavoprotein</keyword>
<dbReference type="KEGG" id="tum:CBW65_23550"/>
<dbReference type="SUPFAM" id="SSF55469">
    <property type="entry name" value="FMN-dependent nitroreductase-like"/>
    <property type="match status" value="1"/>
</dbReference>
<dbReference type="InterPro" id="IPR033878">
    <property type="entry name" value="NfsB-like"/>
</dbReference>
<protein>
    <submittedName>
        <fullName evidence="9">NAD(P)H-dependent oxidoreductase</fullName>
    </submittedName>
</protein>
<keyword evidence="6" id="KW-0560">Oxidoreductase</keyword>
<dbReference type="InterPro" id="IPR000415">
    <property type="entry name" value="Nitroreductase-like"/>
</dbReference>
<accession>A0A1Y0IT19</accession>
<comment type="similarity">
    <text evidence="2">Belongs to the nitroreductase family.</text>
</comment>
<dbReference type="EMBL" id="CP021434">
    <property type="protein sequence ID" value="ARU63661.1"/>
    <property type="molecule type" value="Genomic_DNA"/>
</dbReference>
<evidence type="ECO:0000256" key="3">
    <source>
        <dbReference type="ARBA" id="ARBA00022630"/>
    </source>
</evidence>
<evidence type="ECO:0000256" key="7">
    <source>
        <dbReference type="ARBA" id="ARBA00023027"/>
    </source>
</evidence>
<keyword evidence="7" id="KW-0520">NAD</keyword>